<reference evidence="1" key="2">
    <citation type="submission" date="2021-04" db="EMBL/GenBank/DDBJ databases">
        <authorList>
            <person name="Gilroy R."/>
        </authorList>
    </citation>
    <scope>NUCLEOTIDE SEQUENCE</scope>
    <source>
        <strain evidence="1">CHK165-2605</strain>
    </source>
</reference>
<evidence type="ECO:0000313" key="1">
    <source>
        <dbReference type="EMBL" id="HJC43756.1"/>
    </source>
</evidence>
<proteinExistence type="predicted"/>
<evidence type="ECO:0000313" key="2">
    <source>
        <dbReference type="Proteomes" id="UP000823895"/>
    </source>
</evidence>
<reference evidence="1" key="1">
    <citation type="journal article" date="2021" name="PeerJ">
        <title>Extensive microbial diversity within the chicken gut microbiome revealed by metagenomics and culture.</title>
        <authorList>
            <person name="Gilroy R."/>
            <person name="Ravi A."/>
            <person name="Getino M."/>
            <person name="Pursley I."/>
            <person name="Horton D.L."/>
            <person name="Alikhan N.F."/>
            <person name="Baker D."/>
            <person name="Gharbi K."/>
            <person name="Hall N."/>
            <person name="Watson M."/>
            <person name="Adriaenssens E.M."/>
            <person name="Foster-Nyarko E."/>
            <person name="Jarju S."/>
            <person name="Secka A."/>
            <person name="Antonio M."/>
            <person name="Oren A."/>
            <person name="Chaudhuri R.R."/>
            <person name="La Ragione R."/>
            <person name="Hildebrand F."/>
            <person name="Pallen M.J."/>
        </authorList>
    </citation>
    <scope>NUCLEOTIDE SEQUENCE</scope>
    <source>
        <strain evidence="1">CHK165-2605</strain>
    </source>
</reference>
<protein>
    <submittedName>
        <fullName evidence="1">Uncharacterized protein</fullName>
    </submittedName>
</protein>
<dbReference type="AlphaFoldDB" id="A0A9D2T359"/>
<dbReference type="EMBL" id="DWWI01000182">
    <property type="protein sequence ID" value="HJC43756.1"/>
    <property type="molecule type" value="Genomic_DNA"/>
</dbReference>
<accession>A0A9D2T359</accession>
<name>A0A9D2T359_9FIRM</name>
<dbReference type="Proteomes" id="UP000823895">
    <property type="component" value="Unassembled WGS sequence"/>
</dbReference>
<comment type="caution">
    <text evidence="1">The sequence shown here is derived from an EMBL/GenBank/DDBJ whole genome shotgun (WGS) entry which is preliminary data.</text>
</comment>
<sequence length="80" mass="9464">MKNEKNKKRNSQKVCVRHPVVEEGRLAERERRLKDLEQLTLLSDVFMSVALSDLKACQHVVRILTGNQQKRYLERRLYGL</sequence>
<gene>
    <name evidence="1" type="ORF">H9756_08780</name>
</gene>
<organism evidence="1 2">
    <name type="scientific">Candidatus Mediterraneibacter gallistercoris</name>
    <dbReference type="NCBI Taxonomy" id="2838671"/>
    <lineage>
        <taxon>Bacteria</taxon>
        <taxon>Bacillati</taxon>
        <taxon>Bacillota</taxon>
        <taxon>Clostridia</taxon>
        <taxon>Lachnospirales</taxon>
        <taxon>Lachnospiraceae</taxon>
        <taxon>Mediterraneibacter</taxon>
    </lineage>
</organism>